<dbReference type="SUPFAM" id="SSF53335">
    <property type="entry name" value="S-adenosyl-L-methionine-dependent methyltransferases"/>
    <property type="match status" value="1"/>
</dbReference>
<dbReference type="GO" id="GO:0032259">
    <property type="term" value="P:methylation"/>
    <property type="evidence" value="ECO:0007669"/>
    <property type="project" value="UniProtKB-KW"/>
</dbReference>
<dbReference type="GO" id="GO:0008757">
    <property type="term" value="F:S-adenosylmethionine-dependent methyltransferase activity"/>
    <property type="evidence" value="ECO:0007669"/>
    <property type="project" value="InterPro"/>
</dbReference>
<gene>
    <name evidence="4" type="ORF">MNBD_BACTEROID05-665</name>
</gene>
<evidence type="ECO:0000313" key="4">
    <source>
        <dbReference type="EMBL" id="VAW14098.1"/>
    </source>
</evidence>
<dbReference type="EMBL" id="UOEN01000203">
    <property type="protein sequence ID" value="VAW14098.1"/>
    <property type="molecule type" value="Genomic_DNA"/>
</dbReference>
<dbReference type="GO" id="GO:0008175">
    <property type="term" value="F:tRNA methyltransferase activity"/>
    <property type="evidence" value="ECO:0007669"/>
    <property type="project" value="UniProtKB-ARBA"/>
</dbReference>
<evidence type="ECO:0000259" key="3">
    <source>
        <dbReference type="Pfam" id="PF08241"/>
    </source>
</evidence>
<dbReference type="AlphaFoldDB" id="A0A3B0T7U9"/>
<dbReference type="PANTHER" id="PTHR13069">
    <property type="entry name" value="ALKYLATED DNA REPAIR PROTEIN ALKB HOMOLOG 8"/>
    <property type="match status" value="1"/>
</dbReference>
<dbReference type="GO" id="GO:0006400">
    <property type="term" value="P:tRNA modification"/>
    <property type="evidence" value="ECO:0007669"/>
    <property type="project" value="UniProtKB-ARBA"/>
</dbReference>
<dbReference type="InterPro" id="IPR029063">
    <property type="entry name" value="SAM-dependent_MTases_sf"/>
</dbReference>
<reference evidence="4" key="1">
    <citation type="submission" date="2018-06" db="EMBL/GenBank/DDBJ databases">
        <authorList>
            <person name="Zhirakovskaya E."/>
        </authorList>
    </citation>
    <scope>NUCLEOTIDE SEQUENCE</scope>
</reference>
<protein>
    <recommendedName>
        <fullName evidence="3">Methyltransferase type 11 domain-containing protein</fullName>
    </recommendedName>
</protein>
<dbReference type="PANTHER" id="PTHR13069:SF21">
    <property type="entry name" value="ALKYLATED DNA REPAIR PROTEIN ALKB HOMOLOG 8"/>
    <property type="match status" value="1"/>
</dbReference>
<dbReference type="InterPro" id="IPR013216">
    <property type="entry name" value="Methyltransf_11"/>
</dbReference>
<keyword evidence="1" id="KW-0489">Methyltransferase</keyword>
<dbReference type="Gene3D" id="3.40.50.150">
    <property type="entry name" value="Vaccinia Virus protein VP39"/>
    <property type="match status" value="1"/>
</dbReference>
<name>A0A3B0T7U9_9ZZZZ</name>
<feature type="domain" description="Methyltransferase type 11" evidence="3">
    <location>
        <begin position="49"/>
        <end position="144"/>
    </location>
</feature>
<organism evidence="4">
    <name type="scientific">hydrothermal vent metagenome</name>
    <dbReference type="NCBI Taxonomy" id="652676"/>
    <lineage>
        <taxon>unclassified sequences</taxon>
        <taxon>metagenomes</taxon>
        <taxon>ecological metagenomes</taxon>
    </lineage>
</organism>
<keyword evidence="2" id="KW-0808">Transferase</keyword>
<evidence type="ECO:0000256" key="1">
    <source>
        <dbReference type="ARBA" id="ARBA00022603"/>
    </source>
</evidence>
<evidence type="ECO:0000256" key="2">
    <source>
        <dbReference type="ARBA" id="ARBA00022679"/>
    </source>
</evidence>
<sequence>MKEKYANEILEMSRLGYEKISHDFSQTRKVFWEELNFLGDHIKENDKVLDIGCGNGRFLEVLNGKTFQYTGIDNSESLISYAKKWQGDRGKFLCADALALPFKDASFDVAVSFGVLHHIPSKKYRVQFLNEAYRVLKKDGLLILTVWNLWNERLTPVIKKHAVQKLLGKSKLDFKDVFLPFGKKEKARYLHAFTKGELKKLFKNSGFKVDELRLISRRGKNENIVAVCRKI</sequence>
<dbReference type="Pfam" id="PF08241">
    <property type="entry name" value="Methyltransf_11"/>
    <property type="match status" value="1"/>
</dbReference>
<accession>A0A3B0T7U9</accession>
<dbReference type="CDD" id="cd02440">
    <property type="entry name" value="AdoMet_MTases"/>
    <property type="match status" value="1"/>
</dbReference>
<proteinExistence type="predicted"/>
<dbReference type="InterPro" id="IPR051422">
    <property type="entry name" value="AlkB_tRNA_MeTrf/Diox"/>
</dbReference>